<keyword evidence="2" id="KW-1185">Reference proteome</keyword>
<evidence type="ECO:0000313" key="2">
    <source>
        <dbReference type="Proteomes" id="UP000642488"/>
    </source>
</evidence>
<organism evidence="1 2">
    <name type="scientific">Palleronia pontilimi</name>
    <dbReference type="NCBI Taxonomy" id="1964209"/>
    <lineage>
        <taxon>Bacteria</taxon>
        <taxon>Pseudomonadati</taxon>
        <taxon>Pseudomonadota</taxon>
        <taxon>Alphaproteobacteria</taxon>
        <taxon>Rhodobacterales</taxon>
        <taxon>Roseobacteraceae</taxon>
        <taxon>Palleronia</taxon>
    </lineage>
</organism>
<dbReference type="RefSeq" id="WP_198915143.1">
    <property type="nucleotide sequence ID" value="NZ_JAEKPD010000002.1"/>
</dbReference>
<proteinExistence type="predicted"/>
<dbReference type="GO" id="GO:0016853">
    <property type="term" value="F:isomerase activity"/>
    <property type="evidence" value="ECO:0007669"/>
    <property type="project" value="UniProtKB-KW"/>
</dbReference>
<dbReference type="Proteomes" id="UP000642488">
    <property type="component" value="Unassembled WGS sequence"/>
</dbReference>
<gene>
    <name evidence="1" type="ORF">ILP92_04370</name>
</gene>
<protein>
    <submittedName>
        <fullName evidence="1">N-(5'-phosphoribosyl)anthranilate isomerase</fullName>
    </submittedName>
</protein>
<sequence>MTSGFPHPDRDRWLRAIFSAQAVLKGGVVRRSIGWVEAEIGRDALIDAVRARGFHLFEAGGQFVIICNPGPVRLVC</sequence>
<evidence type="ECO:0000313" key="1">
    <source>
        <dbReference type="EMBL" id="MBJ3761981.1"/>
    </source>
</evidence>
<reference evidence="1" key="1">
    <citation type="submission" date="2020-12" db="EMBL/GenBank/DDBJ databases">
        <title>Bacterial taxonomy.</title>
        <authorList>
            <person name="Pan X."/>
        </authorList>
    </citation>
    <scope>NUCLEOTIDE SEQUENCE</scope>
    <source>
        <strain evidence="1">KCTC 52957</strain>
    </source>
</reference>
<keyword evidence="1" id="KW-0413">Isomerase</keyword>
<dbReference type="EMBL" id="JAEKPD010000002">
    <property type="protein sequence ID" value="MBJ3761981.1"/>
    <property type="molecule type" value="Genomic_DNA"/>
</dbReference>
<comment type="caution">
    <text evidence="1">The sequence shown here is derived from an EMBL/GenBank/DDBJ whole genome shotgun (WGS) entry which is preliminary data.</text>
</comment>
<dbReference type="AlphaFoldDB" id="A0A934IFS8"/>
<accession>A0A934IFS8</accession>
<name>A0A934IFS8_9RHOB</name>